<keyword evidence="2" id="KW-0812">Transmembrane</keyword>
<sequence length="670" mass="67559">MRKRLLALAIALAFAWSLAPAAAFASTVAVAIEIGADGAPVEPSGEGWTYSTEGLVLEAGYAFTFTGHALHVSSENPLRNNGVIEDGTFVDASQTYGFTVRNEASGVIKGGAFRGTVSNWGLIEDGAFYSSVYNMSNNAGAGTIAGGTFRDYVTNYEGATISGGVYSDGGNNNSVQNDGTISGGEFNINVNNAGVMGGNSTFSAYVENRSAGTIEGGTFDDEVYNTGSIADGSFKRTVTVTEGGIIAGGTFASSSRVKSNDDGTITGGTFDGTVINGDVDWPGAVITGGTFTGVVKNHDTIAEGTDADGNPTIPRFDAVVTNESDGVIAGGAFEGSVIQNDGVIAGGTFGDSGSVQSSGTISGGAFGGIVGNEATGTIKGGEADGPTFDGSVSNYGVIAGGTFLESGSVANRNASSGPGAITGGVFLGTVSNVGVISNATDGDGKATIPHFSGIVTNGRSGVISGGRFEHAVINRNGAFNAGAYPVKLSLTGLTIREFTETSTLDTGDNRGEDTDIGRYATFEKDSSESNLFTLAADKGYALPDTIALHRESPDGPELIAGDDYTYDATTGTLAIKKSAVTSPLYLAASGIPISDPEPGPSPDPGPAPDPAPVPATQGASTPEPLPPSAPALAATGDTALPQVAFGLALFSGCVLIVRAAQRRANRRNQS</sequence>
<reference evidence="5" key="3">
    <citation type="journal article" date="2019" name="Microbiol. Resour. Announc.">
        <title>Draft Genome Sequences of Type Strains of Gordonibacter faecihominis, Paraeggerthella hongkongensis, Parvibacter caecicola,Slackia equolifaciens, Slackia faecicanis, and Slackia isoflavoniconvertens.</title>
        <authorList>
            <person name="Danylec N."/>
            <person name="Stoll D.A."/>
            <person name="Dotsch A."/>
            <person name="Huch M."/>
        </authorList>
    </citation>
    <scope>NUCLEOTIDE SEQUENCE</scope>
    <source>
        <strain evidence="5">DSM 16107</strain>
    </source>
</reference>
<reference evidence="7" key="2">
    <citation type="submission" date="2018-05" db="EMBL/GenBank/DDBJ databases">
        <title>Genome Sequencing of selected type strains of the family Eggerthellaceae.</title>
        <authorList>
            <person name="Danylec N."/>
            <person name="Stoll D.A."/>
            <person name="Doetsch A."/>
            <person name="Huch M."/>
        </authorList>
    </citation>
    <scope>NUCLEOTIDE SEQUENCE [LARGE SCALE GENOMIC DNA]</scope>
    <source>
        <strain evidence="7">DSM 16107</strain>
    </source>
</reference>
<evidence type="ECO:0000256" key="2">
    <source>
        <dbReference type="SAM" id="Phobius"/>
    </source>
</evidence>
<dbReference type="Proteomes" id="UP000253817">
    <property type="component" value="Unassembled WGS sequence"/>
</dbReference>
<accession>A0A3N0J1U7</accession>
<dbReference type="Proteomes" id="UP000270112">
    <property type="component" value="Unassembled WGS sequence"/>
</dbReference>
<feature type="region of interest" description="Disordered" evidence="1">
    <location>
        <begin position="590"/>
        <end position="633"/>
    </location>
</feature>
<evidence type="ECO:0000313" key="4">
    <source>
        <dbReference type="EMBL" id="RDB69116.1"/>
    </source>
</evidence>
<dbReference type="AlphaFoldDB" id="A0A3N0J1U7"/>
<feature type="transmembrane region" description="Helical" evidence="2">
    <location>
        <begin position="639"/>
        <end position="660"/>
    </location>
</feature>
<keyword evidence="2" id="KW-0472">Membrane</keyword>
<evidence type="ECO:0000256" key="1">
    <source>
        <dbReference type="SAM" id="MobiDB-lite"/>
    </source>
</evidence>
<feature type="compositionally biased region" description="Pro residues" evidence="1">
    <location>
        <begin position="595"/>
        <end position="613"/>
    </location>
</feature>
<reference evidence="4 6" key="1">
    <citation type="journal article" date="2018" name="Elife">
        <title>Discovery and characterization of a prevalent human gut bacterial enzyme sufficient for the inactivation of a family of plant toxins.</title>
        <authorList>
            <person name="Koppel N."/>
            <person name="Bisanz J.E."/>
            <person name="Pandelia M.E."/>
            <person name="Turnbaugh P.J."/>
            <person name="Balskus E.P."/>
        </authorList>
    </citation>
    <scope>NUCLEOTIDE SEQUENCE [LARGE SCALE GENOMIC DNA]</scope>
    <source>
        <strain evidence="4 6">DSM 16107</strain>
    </source>
</reference>
<proteinExistence type="predicted"/>
<dbReference type="RefSeq" id="WP_114546141.1">
    <property type="nucleotide sequence ID" value="NZ_PPTT01000011.1"/>
</dbReference>
<feature type="signal peptide" evidence="3">
    <location>
        <begin position="1"/>
        <end position="25"/>
    </location>
</feature>
<protein>
    <submittedName>
        <fullName evidence="5">Uncharacterized protein</fullName>
    </submittedName>
</protein>
<dbReference type="EMBL" id="QICC01000003">
    <property type="protein sequence ID" value="RNM43137.1"/>
    <property type="molecule type" value="Genomic_DNA"/>
</dbReference>
<evidence type="ECO:0000313" key="6">
    <source>
        <dbReference type="Proteomes" id="UP000253817"/>
    </source>
</evidence>
<keyword evidence="3" id="KW-0732">Signal</keyword>
<dbReference type="OrthoDB" id="3178205at2"/>
<comment type="caution">
    <text evidence="5">The sequence shown here is derived from an EMBL/GenBank/DDBJ whole genome shotgun (WGS) entry which is preliminary data.</text>
</comment>
<evidence type="ECO:0000313" key="7">
    <source>
        <dbReference type="Proteomes" id="UP000270112"/>
    </source>
</evidence>
<evidence type="ECO:0000313" key="5">
    <source>
        <dbReference type="EMBL" id="RNM43137.1"/>
    </source>
</evidence>
<name>A0A3N0J1U7_9ACTN</name>
<organism evidence="5 7">
    <name type="scientific">Eggerthella sinensis</name>
    <dbReference type="NCBI Taxonomy" id="242230"/>
    <lineage>
        <taxon>Bacteria</taxon>
        <taxon>Bacillati</taxon>
        <taxon>Actinomycetota</taxon>
        <taxon>Coriobacteriia</taxon>
        <taxon>Eggerthellales</taxon>
        <taxon>Eggerthellaceae</taxon>
        <taxon>Eggerthella</taxon>
    </lineage>
</organism>
<keyword evidence="2" id="KW-1133">Transmembrane helix</keyword>
<feature type="chain" id="PRO_5030078786" evidence="3">
    <location>
        <begin position="26"/>
        <end position="670"/>
    </location>
</feature>
<keyword evidence="6" id="KW-1185">Reference proteome</keyword>
<dbReference type="EMBL" id="PPTT01000011">
    <property type="protein sequence ID" value="RDB69116.1"/>
    <property type="molecule type" value="Genomic_DNA"/>
</dbReference>
<gene>
    <name evidence="4" type="ORF">C1876_07715</name>
    <name evidence="5" type="ORF">DMP09_01425</name>
</gene>
<evidence type="ECO:0000256" key="3">
    <source>
        <dbReference type="SAM" id="SignalP"/>
    </source>
</evidence>